<evidence type="ECO:0000313" key="3">
    <source>
        <dbReference type="Proteomes" id="UP000268857"/>
    </source>
</evidence>
<dbReference type="InterPro" id="IPR050194">
    <property type="entry name" value="Glycosyltransferase_grp1"/>
</dbReference>
<name>A0A3S0ZIL2_CHLFR</name>
<protein>
    <submittedName>
        <fullName evidence="2">Glycosyl transferase family 1</fullName>
    </submittedName>
</protein>
<gene>
    <name evidence="2" type="ORF">PCC6912_42020</name>
</gene>
<keyword evidence="2" id="KW-0808">Transferase</keyword>
<dbReference type="GO" id="GO:0016758">
    <property type="term" value="F:hexosyltransferase activity"/>
    <property type="evidence" value="ECO:0007669"/>
    <property type="project" value="TreeGrafter"/>
</dbReference>
<dbReference type="Pfam" id="PF00534">
    <property type="entry name" value="Glycos_transf_1"/>
    <property type="match status" value="1"/>
</dbReference>
<dbReference type="PANTHER" id="PTHR45947">
    <property type="entry name" value="SULFOQUINOVOSYL TRANSFERASE SQD2"/>
    <property type="match status" value="1"/>
</dbReference>
<dbReference type="InterPro" id="IPR001296">
    <property type="entry name" value="Glyco_trans_1"/>
</dbReference>
<comment type="caution">
    <text evidence="2">The sequence shown here is derived from an EMBL/GenBank/DDBJ whole genome shotgun (WGS) entry which is preliminary data.</text>
</comment>
<dbReference type="Proteomes" id="UP000268857">
    <property type="component" value="Unassembled WGS sequence"/>
</dbReference>
<dbReference type="PANTHER" id="PTHR45947:SF3">
    <property type="entry name" value="SULFOQUINOVOSYL TRANSFERASE SQD2"/>
    <property type="match status" value="1"/>
</dbReference>
<dbReference type="SUPFAM" id="SSF53756">
    <property type="entry name" value="UDP-Glycosyltransferase/glycogen phosphorylase"/>
    <property type="match status" value="1"/>
</dbReference>
<reference evidence="2 3" key="1">
    <citation type="journal article" date="2019" name="Genome Biol. Evol.">
        <title>Day and night: Metabolic profiles and evolutionary relationships of six axenic non-marine cyanobacteria.</title>
        <authorList>
            <person name="Will S.E."/>
            <person name="Henke P."/>
            <person name="Boedeker C."/>
            <person name="Huang S."/>
            <person name="Brinkmann H."/>
            <person name="Rohde M."/>
            <person name="Jarek M."/>
            <person name="Friedl T."/>
            <person name="Seufert S."/>
            <person name="Schumacher M."/>
            <person name="Overmann J."/>
            <person name="Neumann-Schaal M."/>
            <person name="Petersen J."/>
        </authorList>
    </citation>
    <scope>NUCLEOTIDE SEQUENCE [LARGE SCALE GENOMIC DNA]</scope>
    <source>
        <strain evidence="2 3">PCC 6912</strain>
    </source>
</reference>
<dbReference type="CDD" id="cd03801">
    <property type="entry name" value="GT4_PimA-like"/>
    <property type="match status" value="1"/>
</dbReference>
<proteinExistence type="predicted"/>
<dbReference type="EMBL" id="RSCJ01000019">
    <property type="protein sequence ID" value="RUR76798.1"/>
    <property type="molecule type" value="Genomic_DNA"/>
</dbReference>
<dbReference type="Gene3D" id="3.40.50.2000">
    <property type="entry name" value="Glycogen Phosphorylase B"/>
    <property type="match status" value="2"/>
</dbReference>
<dbReference type="STRING" id="211165.GCA_000317285_04319"/>
<accession>A0A3S0ZIL2</accession>
<organism evidence="2 3">
    <name type="scientific">Chlorogloeopsis fritschii PCC 6912</name>
    <dbReference type="NCBI Taxonomy" id="211165"/>
    <lineage>
        <taxon>Bacteria</taxon>
        <taxon>Bacillati</taxon>
        <taxon>Cyanobacteriota</taxon>
        <taxon>Cyanophyceae</taxon>
        <taxon>Nostocales</taxon>
        <taxon>Chlorogloeopsidaceae</taxon>
        <taxon>Chlorogloeopsis</taxon>
    </lineage>
</organism>
<dbReference type="AlphaFoldDB" id="A0A3S0ZIL2"/>
<keyword evidence="3" id="KW-1185">Reference proteome</keyword>
<feature type="domain" description="Glycosyl transferase family 1" evidence="1">
    <location>
        <begin position="190"/>
        <end position="367"/>
    </location>
</feature>
<evidence type="ECO:0000313" key="2">
    <source>
        <dbReference type="EMBL" id="RUR76798.1"/>
    </source>
</evidence>
<sequence>MSMKILVASHTYIVDLNCEKLRALSQLEPDIEVTVVVPKRWQPGGVQNRNIETQYRDEGKFRIVPISNFSQNHQGLLTFGFDLISLMRQFRPQIIQVEQGSRSLSYAQMITLNKLLGLKAKNIFFTWWNLPYALNFPIDLLEKYNLQNSHGIISGNQDGAEILRQRGFQGSIKVMPQLGVDESVFKPQSQPELAKELGIQEDEFVVGFVGRFVQEKGLLTLLEALALLPDKPWKLLLLGRGALKSELINKATEKKIKDKIIFRESVPHDQVAQYINVMNTLVLPSETSYKFKTISSVGWKEQFGHVLIEAMACQVPVIGSNSGEIPHVIENAGLIFPEGDAKAIADCIVQLIEKPDLAQNLGEMGYQKVMAQYTNKALAKQQLEFYQELVNG</sequence>
<dbReference type="NCBIfam" id="NF038298">
    <property type="entry name" value="EPS_HpsO"/>
    <property type="match status" value="1"/>
</dbReference>
<evidence type="ECO:0000259" key="1">
    <source>
        <dbReference type="Pfam" id="PF00534"/>
    </source>
</evidence>